<sequence length="150" mass="17327">MPETDVCITYYSDDYQIDIEINVRDRAMLNDVKMQLRIERAGNGDFDFNDKPRSGWPSLIDGDIVKTIIEQDPFFTTSKIAEKLYSAQQTISKHIILHYDSTRPHARLATSQKIAELGLEILSHPPFFPDLAPSNYYLFLSLQNFLKKKI</sequence>
<protein>
    <submittedName>
        <fullName evidence="2">Histone-lysine N-methyltransferase SETMAR</fullName>
    </submittedName>
</protein>
<name>A0A1I7X1E0_HETBA</name>
<organism evidence="1 2">
    <name type="scientific">Heterorhabditis bacteriophora</name>
    <name type="common">Entomopathogenic nematode worm</name>
    <dbReference type="NCBI Taxonomy" id="37862"/>
    <lineage>
        <taxon>Eukaryota</taxon>
        <taxon>Metazoa</taxon>
        <taxon>Ecdysozoa</taxon>
        <taxon>Nematoda</taxon>
        <taxon>Chromadorea</taxon>
        <taxon>Rhabditida</taxon>
        <taxon>Rhabditina</taxon>
        <taxon>Rhabditomorpha</taxon>
        <taxon>Strongyloidea</taxon>
        <taxon>Heterorhabditidae</taxon>
        <taxon>Heterorhabditis</taxon>
    </lineage>
</organism>
<reference evidence="2" key="1">
    <citation type="submission" date="2016-11" db="UniProtKB">
        <authorList>
            <consortium name="WormBaseParasite"/>
        </authorList>
    </citation>
    <scope>IDENTIFICATION</scope>
</reference>
<dbReference type="WBParaSite" id="Hba_11381">
    <property type="protein sequence ID" value="Hba_11381"/>
    <property type="gene ID" value="Hba_11381"/>
</dbReference>
<dbReference type="Proteomes" id="UP000095283">
    <property type="component" value="Unplaced"/>
</dbReference>
<dbReference type="PANTHER" id="PTHR46060">
    <property type="entry name" value="MARINER MOS1 TRANSPOSASE-LIKE PROTEIN"/>
    <property type="match status" value="1"/>
</dbReference>
<dbReference type="Gene3D" id="3.30.420.10">
    <property type="entry name" value="Ribonuclease H-like superfamily/Ribonuclease H"/>
    <property type="match status" value="1"/>
</dbReference>
<proteinExistence type="predicted"/>
<evidence type="ECO:0000313" key="1">
    <source>
        <dbReference type="Proteomes" id="UP000095283"/>
    </source>
</evidence>
<dbReference type="GO" id="GO:0003676">
    <property type="term" value="F:nucleic acid binding"/>
    <property type="evidence" value="ECO:0007669"/>
    <property type="project" value="InterPro"/>
</dbReference>
<accession>A0A1I7X1E0</accession>
<evidence type="ECO:0000313" key="2">
    <source>
        <dbReference type="WBParaSite" id="Hba_11381"/>
    </source>
</evidence>
<dbReference type="AlphaFoldDB" id="A0A1I7X1E0"/>
<dbReference type="InterPro" id="IPR052709">
    <property type="entry name" value="Transposase-MT_Hybrid"/>
</dbReference>
<keyword evidence="1" id="KW-1185">Reference proteome</keyword>
<dbReference type="InterPro" id="IPR036397">
    <property type="entry name" value="RNaseH_sf"/>
</dbReference>
<dbReference type="PANTHER" id="PTHR46060:SF1">
    <property type="entry name" value="MARINER MOS1 TRANSPOSASE-LIKE PROTEIN"/>
    <property type="match status" value="1"/>
</dbReference>